<feature type="domain" description="Tail sheath protein C-terminal" evidence="2">
    <location>
        <begin position="285"/>
        <end position="386"/>
    </location>
</feature>
<protein>
    <submittedName>
        <fullName evidence="3">Phage tail sheath family protein</fullName>
    </submittedName>
</protein>
<dbReference type="InterPro" id="IPR020287">
    <property type="entry name" value="Tail_sheath_C"/>
</dbReference>
<evidence type="ECO:0000259" key="2">
    <source>
        <dbReference type="Pfam" id="PF17482"/>
    </source>
</evidence>
<evidence type="ECO:0000256" key="1">
    <source>
        <dbReference type="ARBA" id="ARBA00008005"/>
    </source>
</evidence>
<organism evidence="3 4">
    <name type="scientific">Dyella choica</name>
    <dbReference type="NCBI Taxonomy" id="1927959"/>
    <lineage>
        <taxon>Bacteria</taxon>
        <taxon>Pseudomonadati</taxon>
        <taxon>Pseudomonadota</taxon>
        <taxon>Gammaproteobacteria</taxon>
        <taxon>Lysobacterales</taxon>
        <taxon>Rhodanobacteraceae</taxon>
        <taxon>Dyella</taxon>
    </lineage>
</organism>
<dbReference type="Proteomes" id="UP000274358">
    <property type="component" value="Unassembled WGS sequence"/>
</dbReference>
<sequence>MESRQPGVSVTERSLIAPQNKISSAVPLFIGYTQTGEAYALQAIDDFSEYVEMFGAAHVSTLPAATRAHVDVLYYAVRHYFDNGGSGGFVLSLGSYGEAERSSNEEIVAAFADPRIAEAIKGELSITLVAIPAMVLLPDSAVTLWQKSWQIVLGYCQCRSGLFGLLEAPDDAAAVRRCLTEFTGTGREWGAAYWPRLLTDYADKTVVVPPSAALAATIERIDYNLGVWTAPANVALSNVIKPTQSHLQVEDQLEYGGSSFNLIRDFPGRGVRIWGCRTLAAGAGSPWRYVQVRRLVSYIESNVSQLAQMFVFEPNHEITWYKIKGQVSNWLYKLWLNGGLYGVEADDAFDVRLGLHETMTEADVAAGKMIMKIRLTTLHPAEFIELGLQFDMTNGISLPTLESLRQP</sequence>
<comment type="caution">
    <text evidence="3">The sequence shown here is derived from an EMBL/GenBank/DDBJ whole genome shotgun (WGS) entry which is preliminary data.</text>
</comment>
<evidence type="ECO:0000313" key="4">
    <source>
        <dbReference type="Proteomes" id="UP000274358"/>
    </source>
</evidence>
<accession>A0A432MBH8</accession>
<dbReference type="AlphaFoldDB" id="A0A432MBH8"/>
<dbReference type="Gene3D" id="3.40.50.11780">
    <property type="match status" value="1"/>
</dbReference>
<dbReference type="EMBL" id="RYYV01000002">
    <property type="protein sequence ID" value="RUL79071.1"/>
    <property type="molecule type" value="Genomic_DNA"/>
</dbReference>
<evidence type="ECO:0000313" key="3">
    <source>
        <dbReference type="EMBL" id="RUL79071.1"/>
    </source>
</evidence>
<gene>
    <name evidence="3" type="ORF">EKH80_03080</name>
</gene>
<dbReference type="PANTHER" id="PTHR35861:SF1">
    <property type="entry name" value="PHAGE TAIL SHEATH PROTEIN"/>
    <property type="match status" value="1"/>
</dbReference>
<dbReference type="InterPro" id="IPR052042">
    <property type="entry name" value="Tail_sheath_structural"/>
</dbReference>
<proteinExistence type="inferred from homology"/>
<reference evidence="3 4" key="1">
    <citation type="submission" date="2018-12" db="EMBL/GenBank/DDBJ databases">
        <title>Dyella dinghuensis sp. nov. DHOA06 and Dyella choica sp. nov. 4M-K27, isolated from forest soil.</title>
        <authorList>
            <person name="Qiu L.-H."/>
            <person name="Gao Z.-H."/>
        </authorList>
    </citation>
    <scope>NUCLEOTIDE SEQUENCE [LARGE SCALE GENOMIC DNA]</scope>
    <source>
        <strain evidence="3 4">4M-K27</strain>
    </source>
</reference>
<dbReference type="PANTHER" id="PTHR35861">
    <property type="match status" value="1"/>
</dbReference>
<keyword evidence="4" id="KW-1185">Reference proteome</keyword>
<comment type="similarity">
    <text evidence="1">Belongs to the myoviridae tail sheath protein family.</text>
</comment>
<name>A0A432MBH8_9GAMM</name>
<dbReference type="OrthoDB" id="9767864at2"/>
<dbReference type="Pfam" id="PF17482">
    <property type="entry name" value="Phage_sheath_1C"/>
    <property type="match status" value="1"/>
</dbReference>